<feature type="transmembrane region" description="Helical" evidence="1">
    <location>
        <begin position="20"/>
        <end position="45"/>
    </location>
</feature>
<keyword evidence="1" id="KW-0472">Membrane</keyword>
<gene>
    <name evidence="2" type="ORF">PCC79_00570</name>
</gene>
<evidence type="ECO:0000256" key="1">
    <source>
        <dbReference type="SAM" id="Phobius"/>
    </source>
</evidence>
<feature type="transmembrane region" description="Helical" evidence="1">
    <location>
        <begin position="100"/>
        <end position="122"/>
    </location>
</feature>
<keyword evidence="3" id="KW-1185">Reference proteome</keyword>
<evidence type="ECO:0008006" key="4">
    <source>
        <dbReference type="Google" id="ProtNLM"/>
    </source>
</evidence>
<reference evidence="2 3" key="1">
    <citation type="journal article" date="2023" name="Environ Microbiome">
        <title>A coral-associated actinobacterium mitigates coral bleaching under heat stress.</title>
        <authorList>
            <person name="Li J."/>
            <person name="Zou Y."/>
            <person name="Li Q."/>
            <person name="Zhang J."/>
            <person name="Bourne D.G."/>
            <person name="Lyu Y."/>
            <person name="Liu C."/>
            <person name="Zhang S."/>
        </authorList>
    </citation>
    <scope>NUCLEOTIDE SEQUENCE [LARGE SCALE GENOMIC DNA]</scope>
    <source>
        <strain evidence="2 3">SCSIO 13291</strain>
    </source>
</reference>
<keyword evidence="1" id="KW-0812">Transmembrane</keyword>
<accession>A0ABZ3C7Z1</accession>
<keyword evidence="1" id="KW-1133">Transmembrane helix</keyword>
<dbReference type="EMBL" id="CP115965">
    <property type="protein sequence ID" value="WZW98736.1"/>
    <property type="molecule type" value="Genomic_DNA"/>
</dbReference>
<feature type="transmembrane region" description="Helical" evidence="1">
    <location>
        <begin position="167"/>
        <end position="191"/>
    </location>
</feature>
<organism evidence="2 3">
    <name type="scientific">Propioniciclava soli</name>
    <dbReference type="NCBI Taxonomy" id="2775081"/>
    <lineage>
        <taxon>Bacteria</taxon>
        <taxon>Bacillati</taxon>
        <taxon>Actinomycetota</taxon>
        <taxon>Actinomycetes</taxon>
        <taxon>Propionibacteriales</taxon>
        <taxon>Propionibacteriaceae</taxon>
        <taxon>Propioniciclava</taxon>
    </lineage>
</organism>
<dbReference type="RefSeq" id="WP_342372699.1">
    <property type="nucleotide sequence ID" value="NZ_CP115965.1"/>
</dbReference>
<dbReference type="Proteomes" id="UP001434337">
    <property type="component" value="Chromosome"/>
</dbReference>
<feature type="transmembrane region" description="Helical" evidence="1">
    <location>
        <begin position="197"/>
        <end position="214"/>
    </location>
</feature>
<sequence length="232" mass="24952">MSGSGFEAHDRPFYRATDGIAMFLAVSGWFLLLTLPFWLGLLLLAPVVGNAAVFALTALPIGPALVAALYAIRRRGGPTEDRTPTQLYFAGLRQGWRQALVFWTPFLAVVTAAMVTTLTGVADTGAGAAWQFAFALVLLVAVPWLWLTLTVVANFTFRSRDVARLCMFYTLTKPMVSLGLIALTVGLGLLVAQTFDWILAPLGSVVAWAVVTLARPVTDHVEDHFVGGDTAV</sequence>
<evidence type="ECO:0000313" key="3">
    <source>
        <dbReference type="Proteomes" id="UP001434337"/>
    </source>
</evidence>
<name>A0ABZ3C7Z1_9ACTN</name>
<feature type="transmembrane region" description="Helical" evidence="1">
    <location>
        <begin position="51"/>
        <end position="72"/>
    </location>
</feature>
<feature type="transmembrane region" description="Helical" evidence="1">
    <location>
        <begin position="128"/>
        <end position="155"/>
    </location>
</feature>
<evidence type="ECO:0000313" key="2">
    <source>
        <dbReference type="EMBL" id="WZW98736.1"/>
    </source>
</evidence>
<proteinExistence type="predicted"/>
<protein>
    <recommendedName>
        <fullName evidence="4">DUF624 domain-containing protein</fullName>
    </recommendedName>
</protein>